<gene>
    <name evidence="1" type="ORF">VKT23_004453</name>
</gene>
<keyword evidence="2" id="KW-1185">Reference proteome</keyword>
<dbReference type="EMBL" id="JBANRG010000004">
    <property type="protein sequence ID" value="KAK7467397.1"/>
    <property type="molecule type" value="Genomic_DNA"/>
</dbReference>
<evidence type="ECO:0000313" key="1">
    <source>
        <dbReference type="EMBL" id="KAK7467397.1"/>
    </source>
</evidence>
<reference evidence="1 2" key="1">
    <citation type="submission" date="2024-01" db="EMBL/GenBank/DDBJ databases">
        <title>A draft genome for the cacao thread blight pathogen Marasmiellus scandens.</title>
        <authorList>
            <person name="Baruah I.K."/>
            <person name="Leung J."/>
            <person name="Bukari Y."/>
            <person name="Amoako-Attah I."/>
            <person name="Meinhardt L.W."/>
            <person name="Bailey B.A."/>
            <person name="Cohen S.P."/>
        </authorList>
    </citation>
    <scope>NUCLEOTIDE SEQUENCE [LARGE SCALE GENOMIC DNA]</scope>
    <source>
        <strain evidence="1 2">GH-19</strain>
    </source>
</reference>
<dbReference type="Proteomes" id="UP001498398">
    <property type="component" value="Unassembled WGS sequence"/>
</dbReference>
<sequence>MTDIGSLYIPTELLERIIHEIDVKEDRWFWNFHTKKDLKTLRCVNSTFCSLVDPILFSKIKIDLSIHSPSDAMDKLRVLASKSSRISPHVRALVISSVILKYPFEGWLKAIASVNKYFKEQKEAWAYLLKALRSWRNLLVVDLLWEDAFPEFWLLLQEEKIHLRQVKIFIVSDDLDRSFSEYLSSYSGLESLDIHFQYPSNPAASTAEDFCSKVLPKHYDSLRLLGLCSYEQGSGWSFGKRSIEWFSRCVELRTLRVSIDADDIREVNSEEDIVNLCLNFAQNFPHLSMLAMSPAYIRRPPRQSFLRFGNTNRPRRCNFALHEEERNRIVDRVLAYKPSLESVGNFAFEVMVDHDSLKRDVDGGFYESPVLLPFFRPG</sequence>
<protein>
    <recommendedName>
        <fullName evidence="3">F-box domain-containing protein</fullName>
    </recommendedName>
</protein>
<comment type="caution">
    <text evidence="1">The sequence shown here is derived from an EMBL/GenBank/DDBJ whole genome shotgun (WGS) entry which is preliminary data.</text>
</comment>
<accession>A0ABR1JU62</accession>
<evidence type="ECO:0000313" key="2">
    <source>
        <dbReference type="Proteomes" id="UP001498398"/>
    </source>
</evidence>
<name>A0ABR1JU62_9AGAR</name>
<proteinExistence type="predicted"/>
<evidence type="ECO:0008006" key="3">
    <source>
        <dbReference type="Google" id="ProtNLM"/>
    </source>
</evidence>
<organism evidence="1 2">
    <name type="scientific">Marasmiellus scandens</name>
    <dbReference type="NCBI Taxonomy" id="2682957"/>
    <lineage>
        <taxon>Eukaryota</taxon>
        <taxon>Fungi</taxon>
        <taxon>Dikarya</taxon>
        <taxon>Basidiomycota</taxon>
        <taxon>Agaricomycotina</taxon>
        <taxon>Agaricomycetes</taxon>
        <taxon>Agaricomycetidae</taxon>
        <taxon>Agaricales</taxon>
        <taxon>Marasmiineae</taxon>
        <taxon>Omphalotaceae</taxon>
        <taxon>Marasmiellus</taxon>
    </lineage>
</organism>